<dbReference type="InterPro" id="IPR006683">
    <property type="entry name" value="Thioestr_dom"/>
</dbReference>
<keyword evidence="1" id="KW-0378">Hydrolase</keyword>
<evidence type="ECO:0000313" key="4">
    <source>
        <dbReference type="Proteomes" id="UP001500635"/>
    </source>
</evidence>
<dbReference type="EMBL" id="BAABFR010000028">
    <property type="protein sequence ID" value="GAA4392171.1"/>
    <property type="molecule type" value="Genomic_DNA"/>
</dbReference>
<reference evidence="4" key="1">
    <citation type="journal article" date="2019" name="Int. J. Syst. Evol. Microbiol.">
        <title>The Global Catalogue of Microorganisms (GCM) 10K type strain sequencing project: providing services to taxonomists for standard genome sequencing and annotation.</title>
        <authorList>
            <consortium name="The Broad Institute Genomics Platform"/>
            <consortium name="The Broad Institute Genome Sequencing Center for Infectious Disease"/>
            <person name="Wu L."/>
            <person name="Ma J."/>
        </authorList>
    </citation>
    <scope>NUCLEOTIDE SEQUENCE [LARGE SCALE GENOMIC DNA]</scope>
    <source>
        <strain evidence="4">JCM 17688</strain>
    </source>
</reference>
<dbReference type="CDD" id="cd03443">
    <property type="entry name" value="PaaI_thioesterase"/>
    <property type="match status" value="1"/>
</dbReference>
<evidence type="ECO:0000259" key="2">
    <source>
        <dbReference type="Pfam" id="PF03061"/>
    </source>
</evidence>
<sequence>MLDDTMSPATVSALGVTAPTVDLHVQFLRPAQPGRLIGRGRVVHEGHRIWFLAAELVDAAGRVVASGTATAMVRRAAQAA</sequence>
<dbReference type="Gene3D" id="3.10.129.10">
    <property type="entry name" value="Hotdog Thioesterase"/>
    <property type="match status" value="1"/>
</dbReference>
<comment type="caution">
    <text evidence="3">The sequence shown here is derived from an EMBL/GenBank/DDBJ whole genome shotgun (WGS) entry which is preliminary data.</text>
</comment>
<keyword evidence="4" id="KW-1185">Reference proteome</keyword>
<dbReference type="Proteomes" id="UP001500635">
    <property type="component" value="Unassembled WGS sequence"/>
</dbReference>
<protein>
    <recommendedName>
        <fullName evidence="2">Thioesterase domain-containing protein</fullName>
    </recommendedName>
</protein>
<dbReference type="InterPro" id="IPR029069">
    <property type="entry name" value="HotDog_dom_sf"/>
</dbReference>
<name>A0ABP8JK97_9ACTN</name>
<dbReference type="RefSeq" id="WP_344995064.1">
    <property type="nucleotide sequence ID" value="NZ_BAABFR010000028.1"/>
</dbReference>
<organism evidence="3 4">
    <name type="scientific">Tsukamurella soli</name>
    <dbReference type="NCBI Taxonomy" id="644556"/>
    <lineage>
        <taxon>Bacteria</taxon>
        <taxon>Bacillati</taxon>
        <taxon>Actinomycetota</taxon>
        <taxon>Actinomycetes</taxon>
        <taxon>Mycobacteriales</taxon>
        <taxon>Tsukamurellaceae</taxon>
        <taxon>Tsukamurella</taxon>
    </lineage>
</organism>
<dbReference type="SUPFAM" id="SSF54637">
    <property type="entry name" value="Thioesterase/thiol ester dehydrase-isomerase"/>
    <property type="match status" value="1"/>
</dbReference>
<evidence type="ECO:0000313" key="3">
    <source>
        <dbReference type="EMBL" id="GAA4392171.1"/>
    </source>
</evidence>
<feature type="domain" description="Thioesterase" evidence="2">
    <location>
        <begin position="15"/>
        <end position="64"/>
    </location>
</feature>
<dbReference type="InterPro" id="IPR003736">
    <property type="entry name" value="PAAI_dom"/>
</dbReference>
<evidence type="ECO:0000256" key="1">
    <source>
        <dbReference type="ARBA" id="ARBA00022801"/>
    </source>
</evidence>
<dbReference type="NCBIfam" id="TIGR00369">
    <property type="entry name" value="unchar_dom_1"/>
    <property type="match status" value="1"/>
</dbReference>
<dbReference type="Pfam" id="PF03061">
    <property type="entry name" value="4HBT"/>
    <property type="match status" value="1"/>
</dbReference>
<gene>
    <name evidence="3" type="ORF">GCM10023147_21760</name>
</gene>
<accession>A0ABP8JK97</accession>
<proteinExistence type="predicted"/>